<keyword evidence="2" id="KW-1185">Reference proteome</keyword>
<comment type="caution">
    <text evidence="1">The sequence shown here is derived from an EMBL/GenBank/DDBJ whole genome shotgun (WGS) entry which is preliminary data.</text>
</comment>
<dbReference type="EMBL" id="CAJZBQ010000003">
    <property type="protein sequence ID" value="CAG9310952.1"/>
    <property type="molecule type" value="Genomic_DNA"/>
</dbReference>
<organism evidence="1 2">
    <name type="scientific">Blepharisma stoltei</name>
    <dbReference type="NCBI Taxonomy" id="1481888"/>
    <lineage>
        <taxon>Eukaryota</taxon>
        <taxon>Sar</taxon>
        <taxon>Alveolata</taxon>
        <taxon>Ciliophora</taxon>
        <taxon>Postciliodesmatophora</taxon>
        <taxon>Heterotrichea</taxon>
        <taxon>Heterotrichida</taxon>
        <taxon>Blepharismidae</taxon>
        <taxon>Blepharisma</taxon>
    </lineage>
</organism>
<proteinExistence type="predicted"/>
<name>A0AAU9I9P2_9CILI</name>
<sequence>MFWLVDRLKEESSNQKFMHKICLLKWKILVFRDGLHNVLKRSNKIRQRKSNFFIVLCIKEIKIMFH</sequence>
<dbReference type="AlphaFoldDB" id="A0AAU9I9P2"/>
<accession>A0AAU9I9P2</accession>
<evidence type="ECO:0000313" key="1">
    <source>
        <dbReference type="EMBL" id="CAG9310952.1"/>
    </source>
</evidence>
<evidence type="ECO:0000313" key="2">
    <source>
        <dbReference type="Proteomes" id="UP001162131"/>
    </source>
</evidence>
<gene>
    <name evidence="1" type="ORF">BSTOLATCC_MIC2666</name>
</gene>
<reference evidence="1" key="1">
    <citation type="submission" date="2021-09" db="EMBL/GenBank/DDBJ databases">
        <authorList>
            <consortium name="AG Swart"/>
            <person name="Singh M."/>
            <person name="Singh A."/>
            <person name="Seah K."/>
            <person name="Emmerich C."/>
        </authorList>
    </citation>
    <scope>NUCLEOTIDE SEQUENCE</scope>
    <source>
        <strain evidence="1">ATCC30299</strain>
    </source>
</reference>
<dbReference type="Proteomes" id="UP001162131">
    <property type="component" value="Unassembled WGS sequence"/>
</dbReference>
<protein>
    <submittedName>
        <fullName evidence="1">Uncharacterized protein</fullName>
    </submittedName>
</protein>